<dbReference type="SUPFAM" id="SSF117143">
    <property type="entry name" value="Flagellar hook protein flgE"/>
    <property type="match status" value="1"/>
</dbReference>
<dbReference type="InterPro" id="IPR053967">
    <property type="entry name" value="LlgE_F_G-like_D1"/>
</dbReference>
<comment type="caution">
    <text evidence="6">The sequence shown here is derived from an EMBL/GenBank/DDBJ whole genome shotgun (WGS) entry which is preliminary data.</text>
</comment>
<dbReference type="InterPro" id="IPR001444">
    <property type="entry name" value="Flag_bb_rod_N"/>
</dbReference>
<evidence type="ECO:0000259" key="3">
    <source>
        <dbReference type="Pfam" id="PF00460"/>
    </source>
</evidence>
<evidence type="ECO:0000256" key="2">
    <source>
        <dbReference type="RuleBase" id="RU362116"/>
    </source>
</evidence>
<feature type="domain" description="Flagellar basal-body/hook protein C-terminal" evidence="4">
    <location>
        <begin position="226"/>
        <end position="270"/>
    </location>
</feature>
<feature type="domain" description="Flagellar hook protein FlgE/F/G-like D1" evidence="5">
    <location>
        <begin position="115"/>
        <end position="175"/>
    </location>
</feature>
<dbReference type="NCBIfam" id="TIGR03506">
    <property type="entry name" value="FlgEFG_subfam"/>
    <property type="match status" value="1"/>
</dbReference>
<sequence length="276" mass="30032">MLRGFYSAASGMLAQQRQQEALSNNLANSTTPGYKADQSTMRAFPELLMQKMGSKEIPTQSGGLKLPVNQDIGSMNTGVYVQEEIPDFAQGDIRETGILSDMALVNGNLPDEAGGLFFTVQGTDGEQRYTRNGNFTVDGQGFLTTQSGNYVLDSNGNSIQTGGMDFNVTEDGVLQAGGQATPLGITYTDDVNQMVKDGGNLFRFEGEEGQAVLNARAADGVTFSIQQNFLERSNVDTSQTMVEMMNSYRLFETNQKVLKAYDQSMDKAVNEIARVR</sequence>
<dbReference type="Pfam" id="PF06429">
    <property type="entry name" value="Flg_bbr_C"/>
    <property type="match status" value="1"/>
</dbReference>
<keyword evidence="2" id="KW-0975">Bacterial flagellum</keyword>
<dbReference type="PANTHER" id="PTHR30435:SF19">
    <property type="entry name" value="FLAGELLAR BASAL-BODY ROD PROTEIN FLGG"/>
    <property type="match status" value="1"/>
</dbReference>
<evidence type="ECO:0000259" key="4">
    <source>
        <dbReference type="Pfam" id="PF06429"/>
    </source>
</evidence>
<evidence type="ECO:0000256" key="1">
    <source>
        <dbReference type="ARBA" id="ARBA00009677"/>
    </source>
</evidence>
<dbReference type="InterPro" id="IPR020013">
    <property type="entry name" value="Flagellar_FlgE/F/G"/>
</dbReference>
<feature type="domain" description="Flagellar basal body rod protein N-terminal" evidence="3">
    <location>
        <begin position="5"/>
        <end position="35"/>
    </location>
</feature>
<protein>
    <submittedName>
        <fullName evidence="6">Flagellar hook-basal body complex protein FlhO</fullName>
    </submittedName>
</protein>
<comment type="similarity">
    <text evidence="1 2">Belongs to the flagella basal body rod proteins family.</text>
</comment>
<dbReference type="PANTHER" id="PTHR30435">
    <property type="entry name" value="FLAGELLAR PROTEIN"/>
    <property type="match status" value="1"/>
</dbReference>
<comment type="subcellular location">
    <subcellularLocation>
        <location evidence="2">Bacterial flagellum basal body</location>
    </subcellularLocation>
</comment>
<keyword evidence="6" id="KW-0282">Flagellum</keyword>
<dbReference type="InterPro" id="IPR010930">
    <property type="entry name" value="Flg_bb/hook_C_dom"/>
</dbReference>
<dbReference type="Proteomes" id="UP000642571">
    <property type="component" value="Unassembled WGS sequence"/>
</dbReference>
<keyword evidence="7" id="KW-1185">Reference proteome</keyword>
<keyword evidence="6" id="KW-0969">Cilium</keyword>
<evidence type="ECO:0000259" key="5">
    <source>
        <dbReference type="Pfam" id="PF22692"/>
    </source>
</evidence>
<proteinExistence type="inferred from homology"/>
<name>A0ABQ1PNP8_9BACI</name>
<dbReference type="Pfam" id="PF00460">
    <property type="entry name" value="Flg_bb_rod"/>
    <property type="match status" value="1"/>
</dbReference>
<dbReference type="InterPro" id="IPR037925">
    <property type="entry name" value="FlgE/F/G-like"/>
</dbReference>
<keyword evidence="6" id="KW-0966">Cell projection</keyword>
<gene>
    <name evidence="6" type="primary">flhO</name>
    <name evidence="6" type="ORF">GCM10011389_04550</name>
</gene>
<dbReference type="RefSeq" id="WP_188650519.1">
    <property type="nucleotide sequence ID" value="NZ_BMIN01000002.1"/>
</dbReference>
<dbReference type="Pfam" id="PF22692">
    <property type="entry name" value="LlgE_F_G_D1"/>
    <property type="match status" value="1"/>
</dbReference>
<organism evidence="6 7">
    <name type="scientific">Pontibacillus salipaludis</name>
    <dbReference type="NCBI Taxonomy" id="1697394"/>
    <lineage>
        <taxon>Bacteria</taxon>
        <taxon>Bacillati</taxon>
        <taxon>Bacillota</taxon>
        <taxon>Bacilli</taxon>
        <taxon>Bacillales</taxon>
        <taxon>Bacillaceae</taxon>
        <taxon>Pontibacillus</taxon>
    </lineage>
</organism>
<evidence type="ECO:0000313" key="6">
    <source>
        <dbReference type="EMBL" id="GGD00386.1"/>
    </source>
</evidence>
<dbReference type="EMBL" id="BMIN01000002">
    <property type="protein sequence ID" value="GGD00386.1"/>
    <property type="molecule type" value="Genomic_DNA"/>
</dbReference>
<evidence type="ECO:0000313" key="7">
    <source>
        <dbReference type="Proteomes" id="UP000642571"/>
    </source>
</evidence>
<reference evidence="7" key="1">
    <citation type="journal article" date="2019" name="Int. J. Syst. Evol. Microbiol.">
        <title>The Global Catalogue of Microorganisms (GCM) 10K type strain sequencing project: providing services to taxonomists for standard genome sequencing and annotation.</title>
        <authorList>
            <consortium name="The Broad Institute Genomics Platform"/>
            <consortium name="The Broad Institute Genome Sequencing Center for Infectious Disease"/>
            <person name="Wu L."/>
            <person name="Ma J."/>
        </authorList>
    </citation>
    <scope>NUCLEOTIDE SEQUENCE [LARGE SCALE GENOMIC DNA]</scope>
    <source>
        <strain evidence="7">CGMCC 1.15353</strain>
    </source>
</reference>
<accession>A0ABQ1PNP8</accession>